<dbReference type="EMBL" id="JADBEB010000001">
    <property type="protein sequence ID" value="MBE1490285.1"/>
    <property type="molecule type" value="Genomic_DNA"/>
</dbReference>
<dbReference type="Proteomes" id="UP000649753">
    <property type="component" value="Unassembled WGS sequence"/>
</dbReference>
<protein>
    <recommendedName>
        <fullName evidence="1">DUF397 domain-containing protein</fullName>
    </recommendedName>
</protein>
<name>A0A927MFP0_9ACTN</name>
<evidence type="ECO:0000313" key="3">
    <source>
        <dbReference type="Proteomes" id="UP000649753"/>
    </source>
</evidence>
<evidence type="ECO:0000259" key="1">
    <source>
        <dbReference type="Pfam" id="PF04149"/>
    </source>
</evidence>
<dbReference type="Pfam" id="PF04149">
    <property type="entry name" value="DUF397"/>
    <property type="match status" value="1"/>
</dbReference>
<sequence length="66" mass="6919">MDVSGAVWRKSTRSSGIGGPCVEVADNLSGVVLVRDTKDRAGGTLVFRPAGWQAFVDLAKRIESAG</sequence>
<feature type="domain" description="DUF397" evidence="1">
    <location>
        <begin position="6"/>
        <end position="60"/>
    </location>
</feature>
<reference evidence="2" key="1">
    <citation type="submission" date="2020-10" db="EMBL/GenBank/DDBJ databases">
        <title>Sequencing the genomes of 1000 actinobacteria strains.</title>
        <authorList>
            <person name="Klenk H.-P."/>
        </authorList>
    </citation>
    <scope>NUCLEOTIDE SEQUENCE</scope>
    <source>
        <strain evidence="2">DSM 46832</strain>
    </source>
</reference>
<evidence type="ECO:0000313" key="2">
    <source>
        <dbReference type="EMBL" id="MBE1490285.1"/>
    </source>
</evidence>
<comment type="caution">
    <text evidence="2">The sequence shown here is derived from an EMBL/GenBank/DDBJ whole genome shotgun (WGS) entry which is preliminary data.</text>
</comment>
<proteinExistence type="predicted"/>
<accession>A0A927MFP0</accession>
<organism evidence="2 3">
    <name type="scientific">Plantactinospora soyae</name>
    <dbReference type="NCBI Taxonomy" id="1544732"/>
    <lineage>
        <taxon>Bacteria</taxon>
        <taxon>Bacillati</taxon>
        <taxon>Actinomycetota</taxon>
        <taxon>Actinomycetes</taxon>
        <taxon>Micromonosporales</taxon>
        <taxon>Micromonosporaceae</taxon>
        <taxon>Plantactinospora</taxon>
    </lineage>
</organism>
<keyword evidence="3" id="KW-1185">Reference proteome</keyword>
<dbReference type="InterPro" id="IPR007278">
    <property type="entry name" value="DUF397"/>
</dbReference>
<dbReference type="AlphaFoldDB" id="A0A927MFP0"/>
<gene>
    <name evidence="2" type="ORF">H4W31_005923</name>
</gene>